<name>A0A914YPK3_9BILA</name>
<dbReference type="PANTHER" id="PTHR47411:SF3">
    <property type="entry name" value="I-BETA-1,3-N-ACETYLGLUCOSAMINYLTRANSFERASE"/>
    <property type="match status" value="1"/>
</dbReference>
<evidence type="ECO:0000313" key="1">
    <source>
        <dbReference type="Proteomes" id="UP000887577"/>
    </source>
</evidence>
<dbReference type="Pfam" id="PF13896">
    <property type="entry name" value="Glyco_transf_49"/>
    <property type="match status" value="2"/>
</dbReference>
<protein>
    <submittedName>
        <fullName evidence="2">Glycosyltransferase family 92 protein</fullName>
    </submittedName>
</protein>
<reference evidence="2" key="1">
    <citation type="submission" date="2022-11" db="UniProtKB">
        <authorList>
            <consortium name="WormBaseParasite"/>
        </authorList>
    </citation>
    <scope>IDENTIFICATION</scope>
</reference>
<evidence type="ECO:0000313" key="2">
    <source>
        <dbReference type="WBParaSite" id="PSU_v2.g2762.t1"/>
    </source>
</evidence>
<organism evidence="1 2">
    <name type="scientific">Panagrolaimus superbus</name>
    <dbReference type="NCBI Taxonomy" id="310955"/>
    <lineage>
        <taxon>Eukaryota</taxon>
        <taxon>Metazoa</taxon>
        <taxon>Ecdysozoa</taxon>
        <taxon>Nematoda</taxon>
        <taxon>Chromadorea</taxon>
        <taxon>Rhabditida</taxon>
        <taxon>Tylenchina</taxon>
        <taxon>Panagrolaimomorpha</taxon>
        <taxon>Panagrolaimoidea</taxon>
        <taxon>Panagrolaimidae</taxon>
        <taxon>Panagrolaimus</taxon>
    </lineage>
</organism>
<dbReference type="PANTHER" id="PTHR47411">
    <property type="entry name" value="B3GNT1, BETA-1,3-N-ACETYLGUCOSAMINYLTRANSFERASE 1, HOMOLOG"/>
    <property type="match status" value="1"/>
</dbReference>
<proteinExistence type="predicted"/>
<dbReference type="AlphaFoldDB" id="A0A914YPK3"/>
<dbReference type="Proteomes" id="UP000887577">
    <property type="component" value="Unplaced"/>
</dbReference>
<accession>A0A914YPK3</accession>
<sequence length="311" mass="35947">MASFVPSADSVTLCTHGTIGYAKYVYEYANNWKGPISVSFIVDENGFTSLAAYKLLYNCDRLMKKFVTTHIVWRETAESPCDPTFITNNIIDLRPYKCDIGEYEKISKHSLNIPYPPNTLRNIARSGASTNIHLIADIENHFSKNAKYYLNLVAPKVTKENVIAIRRFEYDVNEKEPETPKILKEMLKTEKGSTWEPQLMIHASHPYHFEGAPIRLADQQMLPYELCRANVKFNVVSHVFSFHKGIKRSNTAAELEPREKLIHQGDLVTAYFLKHLRQKYPNFEQSCGEWEENLRKGFLHKISVQILSFFY</sequence>
<keyword evidence="1" id="KW-1185">Reference proteome</keyword>
<dbReference type="WBParaSite" id="PSU_v2.g2762.t1">
    <property type="protein sequence ID" value="PSU_v2.g2762.t1"/>
    <property type="gene ID" value="PSU_v2.g2762"/>
</dbReference>